<dbReference type="Proteomes" id="UP001174936">
    <property type="component" value="Unassembled WGS sequence"/>
</dbReference>
<keyword evidence="1" id="KW-1133">Transmembrane helix</keyword>
<feature type="domain" description="NAD-dependent epimerase/dehydratase" evidence="2">
    <location>
        <begin position="15"/>
        <end position="260"/>
    </location>
</feature>
<dbReference type="EMBL" id="JAULSV010000006">
    <property type="protein sequence ID" value="KAK0641041.1"/>
    <property type="molecule type" value="Genomic_DNA"/>
</dbReference>
<dbReference type="PANTHER" id="PTHR48079">
    <property type="entry name" value="PROTEIN YEEZ"/>
    <property type="match status" value="1"/>
</dbReference>
<gene>
    <name evidence="3" type="ORF">B0T16DRAFT_461152</name>
</gene>
<feature type="transmembrane region" description="Helical" evidence="1">
    <location>
        <begin position="12"/>
        <end position="33"/>
    </location>
</feature>
<dbReference type="PANTHER" id="PTHR48079:SF3">
    <property type="entry name" value="NAD-DEPENDENT EPIMERASE_DEHYDRATASE DOMAIN-CONTAINING PROTEIN"/>
    <property type="match status" value="1"/>
</dbReference>
<evidence type="ECO:0000256" key="1">
    <source>
        <dbReference type="SAM" id="Phobius"/>
    </source>
</evidence>
<dbReference type="Gene3D" id="3.40.50.720">
    <property type="entry name" value="NAD(P)-binding Rossmann-like Domain"/>
    <property type="match status" value="1"/>
</dbReference>
<comment type="caution">
    <text evidence="3">The sequence shown here is derived from an EMBL/GenBank/DDBJ whole genome shotgun (WGS) entry which is preliminary data.</text>
</comment>
<accession>A0AA39XVK3</accession>
<name>A0AA39XVK3_9PEZI</name>
<sequence length="386" mass="40929">MADTSSTPETCAITVLVIGASGYLGAGVCNAFLRGTGSPPGSRQFRVYGLVRRESAAQALAAAEVIPIIGSLSDRDALRDNLLSHSPIWDVIVTCTEPSRADPDAEDRHWEDILTLVQGLAASSVARGSRTLVLWSSGCKDYGATALHGASDLAPHTEDSPLQMHPIIRGRTEWAVRATEASTADNGAAGFDVAIIRATPMCGYSASYYGGLFDYAAASAAAVSSTKEPKVLKFSTDPNTIMHDLHLDDSADGYLALANAALFGGDDPEHGRPAVAGQAFNISGRRYQTLREVGTALAKEYGFDGGAQFGVPVEELPVKPGPTFSLVVGWSQWVGSEKIRKVTGWTDRRPLLAENLHVYRLAYEAAVGAGHSNVDAVKKRLAGDWN</sequence>
<dbReference type="SUPFAM" id="SSF51735">
    <property type="entry name" value="NAD(P)-binding Rossmann-fold domains"/>
    <property type="match status" value="1"/>
</dbReference>
<organism evidence="3 4">
    <name type="scientific">Cercophora newfieldiana</name>
    <dbReference type="NCBI Taxonomy" id="92897"/>
    <lineage>
        <taxon>Eukaryota</taxon>
        <taxon>Fungi</taxon>
        <taxon>Dikarya</taxon>
        <taxon>Ascomycota</taxon>
        <taxon>Pezizomycotina</taxon>
        <taxon>Sordariomycetes</taxon>
        <taxon>Sordariomycetidae</taxon>
        <taxon>Sordariales</taxon>
        <taxon>Lasiosphaeriaceae</taxon>
        <taxon>Cercophora</taxon>
    </lineage>
</organism>
<dbReference type="GO" id="GO:0005737">
    <property type="term" value="C:cytoplasm"/>
    <property type="evidence" value="ECO:0007669"/>
    <property type="project" value="TreeGrafter"/>
</dbReference>
<evidence type="ECO:0000259" key="2">
    <source>
        <dbReference type="Pfam" id="PF01370"/>
    </source>
</evidence>
<keyword evidence="1" id="KW-0472">Membrane</keyword>
<dbReference type="AlphaFoldDB" id="A0AA39XVK3"/>
<keyword evidence="4" id="KW-1185">Reference proteome</keyword>
<dbReference type="GO" id="GO:0004029">
    <property type="term" value="F:aldehyde dehydrogenase (NAD+) activity"/>
    <property type="evidence" value="ECO:0007669"/>
    <property type="project" value="TreeGrafter"/>
</dbReference>
<evidence type="ECO:0000313" key="3">
    <source>
        <dbReference type="EMBL" id="KAK0641041.1"/>
    </source>
</evidence>
<protein>
    <recommendedName>
        <fullName evidence="2">NAD-dependent epimerase/dehydratase domain-containing protein</fullName>
    </recommendedName>
</protein>
<dbReference type="Pfam" id="PF01370">
    <property type="entry name" value="Epimerase"/>
    <property type="match status" value="1"/>
</dbReference>
<proteinExistence type="predicted"/>
<keyword evidence="1" id="KW-0812">Transmembrane</keyword>
<dbReference type="InterPro" id="IPR051783">
    <property type="entry name" value="NAD(P)-dependent_oxidoreduct"/>
</dbReference>
<evidence type="ECO:0000313" key="4">
    <source>
        <dbReference type="Proteomes" id="UP001174936"/>
    </source>
</evidence>
<reference evidence="3" key="1">
    <citation type="submission" date="2023-06" db="EMBL/GenBank/DDBJ databases">
        <title>Genome-scale phylogeny and comparative genomics of the fungal order Sordariales.</title>
        <authorList>
            <consortium name="Lawrence Berkeley National Laboratory"/>
            <person name="Hensen N."/>
            <person name="Bonometti L."/>
            <person name="Westerberg I."/>
            <person name="Brannstrom I.O."/>
            <person name="Guillou S."/>
            <person name="Cros-Aarteil S."/>
            <person name="Calhoun S."/>
            <person name="Haridas S."/>
            <person name="Kuo A."/>
            <person name="Mondo S."/>
            <person name="Pangilinan J."/>
            <person name="Riley R."/>
            <person name="Labutti K."/>
            <person name="Andreopoulos B."/>
            <person name="Lipzen A."/>
            <person name="Chen C."/>
            <person name="Yanf M."/>
            <person name="Daum C."/>
            <person name="Ng V."/>
            <person name="Clum A."/>
            <person name="Steindorff A."/>
            <person name="Ohm R."/>
            <person name="Martin F."/>
            <person name="Silar P."/>
            <person name="Natvig D."/>
            <person name="Lalanne C."/>
            <person name="Gautier V."/>
            <person name="Ament-Velasquez S.L."/>
            <person name="Kruys A."/>
            <person name="Hutchinson M.I."/>
            <person name="Powell A.J."/>
            <person name="Barry K."/>
            <person name="Miller A.N."/>
            <person name="Grigoriev I.V."/>
            <person name="Debuchy R."/>
            <person name="Gladieux P."/>
            <person name="Thoren M.H."/>
            <person name="Johannesson H."/>
        </authorList>
    </citation>
    <scope>NUCLEOTIDE SEQUENCE</scope>
    <source>
        <strain evidence="3">SMH2532-1</strain>
    </source>
</reference>
<dbReference type="InterPro" id="IPR036291">
    <property type="entry name" value="NAD(P)-bd_dom_sf"/>
</dbReference>
<dbReference type="InterPro" id="IPR001509">
    <property type="entry name" value="Epimerase_deHydtase"/>
</dbReference>